<name>A0A418MI26_9BACT</name>
<gene>
    <name evidence="4" type="ORF">DYU11_01790</name>
</gene>
<evidence type="ECO:0000313" key="4">
    <source>
        <dbReference type="EMBL" id="RIV27072.1"/>
    </source>
</evidence>
<accession>A0A418MI26</accession>
<dbReference type="GO" id="GO:0045454">
    <property type="term" value="P:cell redox homeostasis"/>
    <property type="evidence" value="ECO:0007669"/>
    <property type="project" value="TreeGrafter"/>
</dbReference>
<dbReference type="SUPFAM" id="SSF52833">
    <property type="entry name" value="Thioredoxin-like"/>
    <property type="match status" value="1"/>
</dbReference>
<feature type="domain" description="Thioredoxin" evidence="3">
    <location>
        <begin position="11"/>
        <end position="136"/>
    </location>
</feature>
<dbReference type="Proteomes" id="UP000283523">
    <property type="component" value="Unassembled WGS sequence"/>
</dbReference>
<dbReference type="EMBL" id="QXED01000001">
    <property type="protein sequence ID" value="RIV27072.1"/>
    <property type="molecule type" value="Genomic_DNA"/>
</dbReference>
<dbReference type="PANTHER" id="PTHR43601:SF3">
    <property type="entry name" value="THIOREDOXIN, MITOCHONDRIAL"/>
    <property type="match status" value="1"/>
</dbReference>
<feature type="chain" id="PRO_5019180131" evidence="2">
    <location>
        <begin position="22"/>
        <end position="407"/>
    </location>
</feature>
<protein>
    <submittedName>
        <fullName evidence="4">Thioredoxin</fullName>
    </submittedName>
</protein>
<dbReference type="Pfam" id="PF00085">
    <property type="entry name" value="Thioredoxin"/>
    <property type="match status" value="1"/>
</dbReference>
<dbReference type="OrthoDB" id="645813at2"/>
<evidence type="ECO:0000256" key="1">
    <source>
        <dbReference type="ARBA" id="ARBA00023284"/>
    </source>
</evidence>
<dbReference type="CDD" id="cd02947">
    <property type="entry name" value="TRX_family"/>
    <property type="match status" value="1"/>
</dbReference>
<dbReference type="RefSeq" id="WP_119665925.1">
    <property type="nucleotide sequence ID" value="NZ_QXED01000001.1"/>
</dbReference>
<dbReference type="PANTHER" id="PTHR43601">
    <property type="entry name" value="THIOREDOXIN, MITOCHONDRIAL"/>
    <property type="match status" value="1"/>
</dbReference>
<evidence type="ECO:0000259" key="3">
    <source>
        <dbReference type="PROSITE" id="PS51352"/>
    </source>
</evidence>
<dbReference type="PROSITE" id="PS00194">
    <property type="entry name" value="THIOREDOXIN_1"/>
    <property type="match status" value="1"/>
</dbReference>
<feature type="signal peptide" evidence="2">
    <location>
        <begin position="1"/>
        <end position="21"/>
    </location>
</feature>
<dbReference type="InterPro" id="IPR013766">
    <property type="entry name" value="Thioredoxin_domain"/>
</dbReference>
<comment type="caution">
    <text evidence="4">The sequence shown here is derived from an EMBL/GenBank/DDBJ whole genome shotgun (WGS) entry which is preliminary data.</text>
</comment>
<proteinExistence type="predicted"/>
<keyword evidence="2" id="KW-0732">Signal</keyword>
<keyword evidence="1" id="KW-0676">Redox-active center</keyword>
<sequence length="407" mass="46371">MNRFYFLLSACLTLFTLPSFAQQVTFEKGSWNDMLARARAENKLIFVDVYAIWCGPCKMLDRFVFTDKKVARTFNTLFLNYKVDAERGEGRTIAQKYMVQAYPTALFVDGNGQLIDSWVGAKPAYEFEQEGQRVFRKTPVGMTLALYDASYQEGNRQSAFLSMYFRLRRTIGLETASLLDEYIKSLPTDSLSTPAITSLLLAHTSTCRGAAFNTLFSRRQDARFRGAIDVILSNDVNTAGLQRDKKLLESVCQFVDQLETPESAAFSNATYHLSYYAAAEDWKTYTSQADAFATRYLLPTLTPDHRQQQPGLFEKNYYLLCNIGYYFSQNVKDDTRLRTALNWLSTSNQLFPTSLNTSLQACLRYRLGERDEAILLQQKAIDMAKAAGDDTSSYESTLQKMQKRRAI</sequence>
<dbReference type="InterPro" id="IPR036249">
    <property type="entry name" value="Thioredoxin-like_sf"/>
</dbReference>
<dbReference type="PROSITE" id="PS51352">
    <property type="entry name" value="THIOREDOXIN_2"/>
    <property type="match status" value="1"/>
</dbReference>
<dbReference type="Gene3D" id="3.40.30.10">
    <property type="entry name" value="Glutaredoxin"/>
    <property type="match status" value="1"/>
</dbReference>
<dbReference type="InterPro" id="IPR017937">
    <property type="entry name" value="Thioredoxin_CS"/>
</dbReference>
<organism evidence="4 5">
    <name type="scientific">Fibrisoma montanum</name>
    <dbReference type="NCBI Taxonomy" id="2305895"/>
    <lineage>
        <taxon>Bacteria</taxon>
        <taxon>Pseudomonadati</taxon>
        <taxon>Bacteroidota</taxon>
        <taxon>Cytophagia</taxon>
        <taxon>Cytophagales</taxon>
        <taxon>Spirosomataceae</taxon>
        <taxon>Fibrisoma</taxon>
    </lineage>
</organism>
<dbReference type="AlphaFoldDB" id="A0A418MI26"/>
<evidence type="ECO:0000256" key="2">
    <source>
        <dbReference type="SAM" id="SignalP"/>
    </source>
</evidence>
<reference evidence="4 5" key="1">
    <citation type="submission" date="2018-08" db="EMBL/GenBank/DDBJ databases">
        <title>Fibrisoma montanum sp. nov., isolated from Danxia mountain soil.</title>
        <authorList>
            <person name="Huang Y."/>
        </authorList>
    </citation>
    <scope>NUCLEOTIDE SEQUENCE [LARGE SCALE GENOMIC DNA]</scope>
    <source>
        <strain evidence="4 5">HYT19</strain>
    </source>
</reference>
<keyword evidence="5" id="KW-1185">Reference proteome</keyword>
<evidence type="ECO:0000313" key="5">
    <source>
        <dbReference type="Proteomes" id="UP000283523"/>
    </source>
</evidence>